<dbReference type="EMBL" id="JRNT01000013">
    <property type="protein sequence ID" value="KGF47359.1"/>
    <property type="molecule type" value="Genomic_DNA"/>
</dbReference>
<keyword evidence="5" id="KW-1185">Reference proteome</keyword>
<protein>
    <recommendedName>
        <fullName evidence="2">UPF0173 metal-dependent hydrolase HMPREF0872_05110</fullName>
    </recommendedName>
</protein>
<dbReference type="PANTHER" id="PTHR43546:SF3">
    <property type="entry name" value="UPF0173 METAL-DEPENDENT HYDROLASE MJ1163"/>
    <property type="match status" value="1"/>
</dbReference>
<dbReference type="InterPro" id="IPR050114">
    <property type="entry name" value="UPF0173_UPF0282_UlaG_hydrolase"/>
</dbReference>
<proteinExistence type="inferred from homology"/>
<dbReference type="PANTHER" id="PTHR43546">
    <property type="entry name" value="UPF0173 METAL-DEPENDENT HYDROLASE MJ1163-RELATED"/>
    <property type="match status" value="1"/>
</dbReference>
<dbReference type="RefSeq" id="WP_028258212.1">
    <property type="nucleotide sequence ID" value="NZ_JRNT01000013.1"/>
</dbReference>
<dbReference type="GO" id="GO:0016787">
    <property type="term" value="F:hydrolase activity"/>
    <property type="evidence" value="ECO:0007669"/>
    <property type="project" value="UniProtKB-UniRule"/>
</dbReference>
<comment type="similarity">
    <text evidence="2">Belongs to the UPF0173 family.</text>
</comment>
<dbReference type="InterPro" id="IPR022877">
    <property type="entry name" value="UPF0173"/>
</dbReference>
<comment type="caution">
    <text evidence="4">The sequence shown here is derived from an EMBL/GenBank/DDBJ whole genome shotgun (WGS) entry which is preliminary data.</text>
</comment>
<reference evidence="4 5" key="1">
    <citation type="submission" date="2014-07" db="EMBL/GenBank/DDBJ databases">
        <authorList>
            <person name="McCorrison J."/>
            <person name="Sanka R."/>
            <person name="Torralba M."/>
            <person name="Gillis M."/>
            <person name="Haft D.H."/>
            <person name="Methe B."/>
            <person name="Sutton G."/>
            <person name="Nelson K.E."/>
        </authorList>
    </citation>
    <scope>NUCLEOTIDE SEQUENCE [LARGE SCALE GENOMIC DNA]</scope>
    <source>
        <strain evidence="4 5">DNF00314</strain>
    </source>
</reference>
<dbReference type="SUPFAM" id="SSF56281">
    <property type="entry name" value="Metallo-hydrolase/oxidoreductase"/>
    <property type="match status" value="1"/>
</dbReference>
<evidence type="ECO:0000256" key="1">
    <source>
        <dbReference type="ARBA" id="ARBA00022801"/>
    </source>
</evidence>
<sequence>MSNQLTYFGHACFMLTHETTSIIFDPFLTGNTWDTARPEDISCQYIFISHGHDDHYGDTNTIAKANDALVISTAEVAKKAADAGCRTHAMHLGGKYNFDFGSIRLVPAFHGSGVPGGHACGCLVEFYDTRLYFAGDTALFSDMKLLNRFGEIDYALLPIGDNYTMGIEDAALAASWVNANVTIPIHYKTWPVIDKEPAVYTALIESKYNKAGLVVEPGSTIELG</sequence>
<evidence type="ECO:0000313" key="5">
    <source>
        <dbReference type="Proteomes" id="UP000029628"/>
    </source>
</evidence>
<dbReference type="AlphaFoldDB" id="A0A096CPW8"/>
<dbReference type="SMART" id="SM00849">
    <property type="entry name" value="Lactamase_B"/>
    <property type="match status" value="1"/>
</dbReference>
<dbReference type="InterPro" id="IPR001279">
    <property type="entry name" value="Metallo-B-lactamas"/>
</dbReference>
<feature type="domain" description="Metallo-beta-lactamase" evidence="3">
    <location>
        <begin position="9"/>
        <end position="186"/>
    </location>
</feature>
<name>A0A096CPW8_9FIRM</name>
<dbReference type="HAMAP" id="MF_00457">
    <property type="entry name" value="UPF0173"/>
    <property type="match status" value="1"/>
</dbReference>
<dbReference type="NCBIfam" id="NF001911">
    <property type="entry name" value="PRK00685.1"/>
    <property type="match status" value="1"/>
</dbReference>
<dbReference type="eggNOG" id="COG2220">
    <property type="taxonomic scope" value="Bacteria"/>
</dbReference>
<evidence type="ECO:0000313" key="4">
    <source>
        <dbReference type="EMBL" id="KGF47359.1"/>
    </source>
</evidence>
<accession>A0A096CPW8</accession>
<organism evidence="4 5">
    <name type="scientific">Veillonella montpellierensis DNF00314</name>
    <dbReference type="NCBI Taxonomy" id="1401067"/>
    <lineage>
        <taxon>Bacteria</taxon>
        <taxon>Bacillati</taxon>
        <taxon>Bacillota</taxon>
        <taxon>Negativicutes</taxon>
        <taxon>Veillonellales</taxon>
        <taxon>Veillonellaceae</taxon>
        <taxon>Veillonella</taxon>
    </lineage>
</organism>
<dbReference type="Proteomes" id="UP000029628">
    <property type="component" value="Unassembled WGS sequence"/>
</dbReference>
<dbReference type="InterPro" id="IPR036866">
    <property type="entry name" value="RibonucZ/Hydroxyglut_hydro"/>
</dbReference>
<gene>
    <name evidence="4" type="ORF">HMPREF0872_05110</name>
</gene>
<dbReference type="Gene3D" id="3.60.15.10">
    <property type="entry name" value="Ribonuclease Z/Hydroxyacylglutathione hydrolase-like"/>
    <property type="match status" value="1"/>
</dbReference>
<evidence type="ECO:0000259" key="3">
    <source>
        <dbReference type="SMART" id="SM00849"/>
    </source>
</evidence>
<keyword evidence="1 2" id="KW-0378">Hydrolase</keyword>
<dbReference type="Pfam" id="PF13483">
    <property type="entry name" value="Lactamase_B_3"/>
    <property type="match status" value="1"/>
</dbReference>
<evidence type="ECO:0000256" key="2">
    <source>
        <dbReference type="HAMAP-Rule" id="MF_00457"/>
    </source>
</evidence>